<evidence type="ECO:0000313" key="4">
    <source>
        <dbReference type="EMBL" id="OGZ01616.1"/>
    </source>
</evidence>
<dbReference type="Proteomes" id="UP000178348">
    <property type="component" value="Unassembled WGS sequence"/>
</dbReference>
<gene>
    <name evidence="4" type="ORF">A2946_01965</name>
</gene>
<name>A0A1G2CJN6_9BACT</name>
<dbReference type="NCBIfam" id="TIGR00125">
    <property type="entry name" value="cyt_tran_rel"/>
    <property type="match status" value="1"/>
</dbReference>
<comment type="caution">
    <text evidence="4">The sequence shown here is derived from an EMBL/GenBank/DDBJ whole genome shotgun (WGS) entry which is preliminary data.</text>
</comment>
<dbReference type="SUPFAM" id="SSF52374">
    <property type="entry name" value="Nucleotidylyl transferase"/>
    <property type="match status" value="1"/>
</dbReference>
<proteinExistence type="predicted"/>
<dbReference type="PANTHER" id="PTHR43793">
    <property type="entry name" value="FAD SYNTHASE"/>
    <property type="match status" value="1"/>
</dbReference>
<dbReference type="AlphaFoldDB" id="A0A1G2CJN6"/>
<evidence type="ECO:0000313" key="5">
    <source>
        <dbReference type="Proteomes" id="UP000178348"/>
    </source>
</evidence>
<evidence type="ECO:0000256" key="2">
    <source>
        <dbReference type="ARBA" id="ARBA00022695"/>
    </source>
</evidence>
<accession>A0A1G2CJN6</accession>
<dbReference type="GO" id="GO:0016779">
    <property type="term" value="F:nucleotidyltransferase activity"/>
    <property type="evidence" value="ECO:0007669"/>
    <property type="project" value="UniProtKB-KW"/>
</dbReference>
<dbReference type="EMBL" id="MHLB01000034">
    <property type="protein sequence ID" value="OGZ01616.1"/>
    <property type="molecule type" value="Genomic_DNA"/>
</dbReference>
<dbReference type="InterPro" id="IPR004821">
    <property type="entry name" value="Cyt_trans-like"/>
</dbReference>
<evidence type="ECO:0000256" key="1">
    <source>
        <dbReference type="ARBA" id="ARBA00022679"/>
    </source>
</evidence>
<feature type="domain" description="Cytidyltransferase-like" evidence="3">
    <location>
        <begin position="18"/>
        <end position="109"/>
    </location>
</feature>
<evidence type="ECO:0000259" key="3">
    <source>
        <dbReference type="Pfam" id="PF01467"/>
    </source>
</evidence>
<dbReference type="Gene3D" id="3.40.50.620">
    <property type="entry name" value="HUPs"/>
    <property type="match status" value="1"/>
</dbReference>
<dbReference type="InterPro" id="IPR050385">
    <property type="entry name" value="Archaeal_FAD_synthase"/>
</dbReference>
<protein>
    <recommendedName>
        <fullName evidence="3">Cytidyltransferase-like domain-containing protein</fullName>
    </recommendedName>
</protein>
<keyword evidence="2" id="KW-0548">Nucleotidyltransferase</keyword>
<dbReference type="InterPro" id="IPR014729">
    <property type="entry name" value="Rossmann-like_a/b/a_fold"/>
</dbReference>
<dbReference type="PANTHER" id="PTHR43793:SF1">
    <property type="entry name" value="FAD SYNTHASE"/>
    <property type="match status" value="1"/>
</dbReference>
<organism evidence="4 5">
    <name type="scientific">Candidatus Liptonbacteria bacterium RIFCSPLOWO2_01_FULL_53_13</name>
    <dbReference type="NCBI Taxonomy" id="1798651"/>
    <lineage>
        <taxon>Bacteria</taxon>
        <taxon>Candidatus Liptoniibacteriota</taxon>
    </lineage>
</organism>
<keyword evidence="1" id="KW-0808">Transferase</keyword>
<sequence>MKTQKRAKDKNKVIVAVSGGFDPIHVGHVRLFEEAKKLGDELVVILNNDNWLKRKKGYIFMTDKERKEVIEGLRSVDKVLITGHKKGAEDMSVCSELRKIRPHIFANGGDRRRSNIPEVPVCEEIGCEMVFNIGPGGKVQSSSWLLANYLKLAGRGKNAQKKKAR</sequence>
<reference evidence="4 5" key="1">
    <citation type="journal article" date="2016" name="Nat. Commun.">
        <title>Thousands of microbial genomes shed light on interconnected biogeochemical processes in an aquifer system.</title>
        <authorList>
            <person name="Anantharaman K."/>
            <person name="Brown C.T."/>
            <person name="Hug L.A."/>
            <person name="Sharon I."/>
            <person name="Castelle C.J."/>
            <person name="Probst A.J."/>
            <person name="Thomas B.C."/>
            <person name="Singh A."/>
            <person name="Wilkins M.J."/>
            <person name="Karaoz U."/>
            <person name="Brodie E.L."/>
            <person name="Williams K.H."/>
            <person name="Hubbard S.S."/>
            <person name="Banfield J.F."/>
        </authorList>
    </citation>
    <scope>NUCLEOTIDE SEQUENCE [LARGE SCALE GENOMIC DNA]</scope>
</reference>
<dbReference type="Pfam" id="PF01467">
    <property type="entry name" value="CTP_transf_like"/>
    <property type="match status" value="1"/>
</dbReference>